<gene>
    <name evidence="2" type="ORF">SPARVUS_LOCUS11186305</name>
</gene>
<reference evidence="2" key="1">
    <citation type="submission" date="2023-05" db="EMBL/GenBank/DDBJ databases">
        <authorList>
            <person name="Stuckert A."/>
        </authorList>
    </citation>
    <scope>NUCLEOTIDE SEQUENCE</scope>
</reference>
<evidence type="ECO:0000256" key="1">
    <source>
        <dbReference type="SAM" id="SignalP"/>
    </source>
</evidence>
<protein>
    <recommendedName>
        <fullName evidence="4">Secreted protein</fullName>
    </recommendedName>
</protein>
<keyword evidence="1" id="KW-0732">Signal</keyword>
<sequence>MMWIDAAFFMTVVTATPGWNCNATARLSGSCIAFPAISHKPNANHLHSVAGWHVSATNSLQNV</sequence>
<feature type="signal peptide" evidence="1">
    <location>
        <begin position="1"/>
        <end position="15"/>
    </location>
</feature>
<accession>A0ABN9F6M6</accession>
<name>A0ABN9F6M6_9NEOB</name>
<feature type="chain" id="PRO_5047475167" description="Secreted protein" evidence="1">
    <location>
        <begin position="16"/>
        <end position="63"/>
    </location>
</feature>
<evidence type="ECO:0008006" key="4">
    <source>
        <dbReference type="Google" id="ProtNLM"/>
    </source>
</evidence>
<dbReference type="EMBL" id="CATNWA010016262">
    <property type="protein sequence ID" value="CAI9591256.1"/>
    <property type="molecule type" value="Genomic_DNA"/>
</dbReference>
<proteinExistence type="predicted"/>
<evidence type="ECO:0000313" key="3">
    <source>
        <dbReference type="Proteomes" id="UP001162483"/>
    </source>
</evidence>
<organism evidence="2 3">
    <name type="scientific">Staurois parvus</name>
    <dbReference type="NCBI Taxonomy" id="386267"/>
    <lineage>
        <taxon>Eukaryota</taxon>
        <taxon>Metazoa</taxon>
        <taxon>Chordata</taxon>
        <taxon>Craniata</taxon>
        <taxon>Vertebrata</taxon>
        <taxon>Euteleostomi</taxon>
        <taxon>Amphibia</taxon>
        <taxon>Batrachia</taxon>
        <taxon>Anura</taxon>
        <taxon>Neobatrachia</taxon>
        <taxon>Ranoidea</taxon>
        <taxon>Ranidae</taxon>
        <taxon>Staurois</taxon>
    </lineage>
</organism>
<evidence type="ECO:0000313" key="2">
    <source>
        <dbReference type="EMBL" id="CAI9591256.1"/>
    </source>
</evidence>
<keyword evidence="3" id="KW-1185">Reference proteome</keyword>
<comment type="caution">
    <text evidence="2">The sequence shown here is derived from an EMBL/GenBank/DDBJ whole genome shotgun (WGS) entry which is preliminary data.</text>
</comment>
<dbReference type="Proteomes" id="UP001162483">
    <property type="component" value="Unassembled WGS sequence"/>
</dbReference>